<sequence>MKNLREEYYYDDLYDLITIKDCLREKKWINKNFTSTHKPKRGKPITVTLDFFTYYICGERYKRKAETINEWVNRDRARDELVESTSPPQRVICKNCSSLMNMTMKHLYDIEDNERVMFWFECLKCKKRRALFNDGQEYKSKPNFCPKCSSELSEKTTKEKEILITKISCLQCNYKTTESIDFEKDRREREKEEKKDHDLLQKYRSVYCMTEGQGQEYVSSVENMKQLIDLMKESKKKQNDPAYRKARKAKMLKISRLKIILKKSLEKEKFTNLQFGKPETDRYIAVPFTVEDTDDKREEYSSRTVCKKIIKNTLINTNWRLMSEGMTYRLGFLKGRIRGYEDEDEMANVFRTELNK</sequence>
<dbReference type="AlphaFoldDB" id="A0A0G0L1K8"/>
<dbReference type="EMBL" id="LBVL01000013">
    <property type="protein sequence ID" value="KKQ84882.1"/>
    <property type="molecule type" value="Genomic_DNA"/>
</dbReference>
<accession>A0A0G0L1K8</accession>
<gene>
    <name evidence="1" type="ORF">UT08_C0013G0019</name>
</gene>
<organism evidence="1 2">
    <name type="scientific">Candidatus Woesebacteria bacterium GW2011_GWB1_38_8</name>
    <dbReference type="NCBI Taxonomy" id="1618570"/>
    <lineage>
        <taxon>Bacteria</taxon>
        <taxon>Candidatus Woeseibacteriota</taxon>
    </lineage>
</organism>
<protein>
    <submittedName>
        <fullName evidence="1">Uncharacterized protein</fullName>
    </submittedName>
</protein>
<comment type="caution">
    <text evidence="1">The sequence shown here is derived from an EMBL/GenBank/DDBJ whole genome shotgun (WGS) entry which is preliminary data.</text>
</comment>
<evidence type="ECO:0000313" key="1">
    <source>
        <dbReference type="EMBL" id="KKQ84882.1"/>
    </source>
</evidence>
<dbReference type="Proteomes" id="UP000034081">
    <property type="component" value="Unassembled WGS sequence"/>
</dbReference>
<name>A0A0G0L1K8_9BACT</name>
<proteinExistence type="predicted"/>
<evidence type="ECO:0000313" key="2">
    <source>
        <dbReference type="Proteomes" id="UP000034081"/>
    </source>
</evidence>
<reference evidence="1 2" key="1">
    <citation type="journal article" date="2015" name="Nature">
        <title>rRNA introns, odd ribosomes, and small enigmatic genomes across a large radiation of phyla.</title>
        <authorList>
            <person name="Brown C.T."/>
            <person name="Hug L.A."/>
            <person name="Thomas B.C."/>
            <person name="Sharon I."/>
            <person name="Castelle C.J."/>
            <person name="Singh A."/>
            <person name="Wilkins M.J."/>
            <person name="Williams K.H."/>
            <person name="Banfield J.F."/>
        </authorList>
    </citation>
    <scope>NUCLEOTIDE SEQUENCE [LARGE SCALE GENOMIC DNA]</scope>
</reference>
<dbReference type="STRING" id="1618570.UT08_C0013G0019"/>